<dbReference type="KEGG" id="salx:SALLE_v1c10650"/>
<dbReference type="PROSITE" id="PS51257">
    <property type="entry name" value="PROKAR_LIPOPROTEIN"/>
    <property type="match status" value="1"/>
</dbReference>
<keyword evidence="2" id="KW-1185">Reference proteome</keyword>
<gene>
    <name evidence="1" type="ORF">SALLE_v1c10650</name>
</gene>
<dbReference type="OrthoDB" id="390505at2"/>
<dbReference type="AlphaFoldDB" id="A0A345Z556"/>
<evidence type="ECO:0000313" key="1">
    <source>
        <dbReference type="EMBL" id="AXK51735.1"/>
    </source>
</evidence>
<organism evidence="1 2">
    <name type="scientific">Spiroplasma alleghenense</name>
    <dbReference type="NCBI Taxonomy" id="216931"/>
    <lineage>
        <taxon>Bacteria</taxon>
        <taxon>Bacillati</taxon>
        <taxon>Mycoplasmatota</taxon>
        <taxon>Mollicutes</taxon>
        <taxon>Entomoplasmatales</taxon>
        <taxon>Spiroplasmataceae</taxon>
        <taxon>Spiroplasma</taxon>
    </lineage>
</organism>
<accession>A0A345Z556</accession>
<evidence type="ECO:0008006" key="3">
    <source>
        <dbReference type="Google" id="ProtNLM"/>
    </source>
</evidence>
<reference evidence="1 2" key="1">
    <citation type="submission" date="2018-07" db="EMBL/GenBank/DDBJ databases">
        <title>Complete genome sequence of Spiroplasma alleghenense PLHS-1 (ATCC 51752).</title>
        <authorList>
            <person name="Chou L."/>
            <person name="Lee T.-Y."/>
            <person name="Tsai Y.-M."/>
            <person name="Kuo C.-H."/>
        </authorList>
    </citation>
    <scope>NUCLEOTIDE SEQUENCE [LARGE SCALE GENOMIC DNA]</scope>
    <source>
        <strain evidence="1 2">PLHS-1</strain>
    </source>
</reference>
<dbReference type="Proteomes" id="UP000254792">
    <property type="component" value="Chromosome"/>
</dbReference>
<proteinExistence type="predicted"/>
<dbReference type="EMBL" id="CP031376">
    <property type="protein sequence ID" value="AXK51735.1"/>
    <property type="molecule type" value="Genomic_DNA"/>
</dbReference>
<evidence type="ECO:0000313" key="2">
    <source>
        <dbReference type="Proteomes" id="UP000254792"/>
    </source>
</evidence>
<sequence length="601" mass="69324">MKKLLSILAVASIGTSAPLSVVACKPGNRQEEEHDFQTRRNSFIALVTQIFKSKMQSFFDPFRFVYQDESPFESELTINYLRDKSEEISQGNGFAFDFVKSELMKLIDWWSVQQEVNKQVVQDVNFRSFLVDGKNPLNEAVQISSIKVQSNGSEIATMNIAFRTQISLLDGNKEVEYLPINYSTQISIIDEVGSVEELTRINKEYLNLFNSKITANYFKIESNKGNFETVAKMIDSEEGLIKKNVKSLINTIKLENDSFVINADNLKMGMSEDFLAIGSTALSYNNFQWDSGGGSTIEMQEYDKNLRKSFFGDEKAKDAVVNALSKNGLNYTHGWQESSDLQDKVAKFENMSVAISVFGVKENLSNNQAYRNKITNYQPIFAINELEDEKLISLFGVDIENTVVEFKEQTFELSNPFILVRQNTEEDNTLTLYRKFLKDALNYQILFHGLGEFYMEITNPEQTFYSKKPESWKNQDIYNKPLDYSELRDEFFDAASDETKSFQKDFEFSVEMISYKTNNKYEIARYFWIKEDESILVWSDWEYNPPKPNIWNHPLESQLATFFFSSGVKHRTLMNAGLALGKRGDSFLLIDYGDSHWKFES</sequence>
<name>A0A345Z556_9MOLU</name>
<dbReference type="RefSeq" id="WP_115558620.1">
    <property type="nucleotide sequence ID" value="NZ_CP031376.1"/>
</dbReference>
<protein>
    <recommendedName>
        <fullName evidence="3">Lipoprotein</fullName>
    </recommendedName>
</protein>